<organism evidence="1 2">
    <name type="scientific">Mycobacterium intracellulare</name>
    <dbReference type="NCBI Taxonomy" id="1767"/>
    <lineage>
        <taxon>Bacteria</taxon>
        <taxon>Bacillati</taxon>
        <taxon>Actinomycetota</taxon>
        <taxon>Actinomycetes</taxon>
        <taxon>Mycobacteriales</taxon>
        <taxon>Mycobacteriaceae</taxon>
        <taxon>Mycobacterium</taxon>
        <taxon>Mycobacterium avium complex (MAC)</taxon>
    </lineage>
</organism>
<reference evidence="1 2" key="1">
    <citation type="submission" date="2020-12" db="EMBL/GenBank/DDBJ databases">
        <title>Genome sequence of clinical Mycobacterium intracellulare strains.</title>
        <authorList>
            <person name="Tateishi Y."/>
            <person name="Matsumoto S."/>
            <person name="Fukushima Y."/>
            <person name="Nakajima C."/>
            <person name="Suzuki Y."/>
        </authorList>
    </citation>
    <scope>NUCLEOTIDE SEQUENCE [LARGE SCALE GENOMIC DNA]</scope>
    <source>
        <strain evidence="1 2">M018</strain>
        <plasmid evidence="1 2">pM018</plasmid>
    </source>
</reference>
<evidence type="ECO:0000313" key="2">
    <source>
        <dbReference type="Proteomes" id="UP000595205"/>
    </source>
</evidence>
<accession>A0A7R7RQ39</accession>
<dbReference type="EMBL" id="AP024256">
    <property type="protein sequence ID" value="BCP02498.1"/>
    <property type="molecule type" value="Genomic_DNA"/>
</dbReference>
<protein>
    <submittedName>
        <fullName evidence="1">Uncharacterized protein</fullName>
    </submittedName>
</protein>
<geneLocation type="plasmid" evidence="1 2">
    <name>pM018</name>
</geneLocation>
<sequence length="55" mass="6299">MTFNSWKQDVNLIIRLVTGFDADDLTDYPYREAWDNGRKPASVAYEVLAANGYLN</sequence>
<dbReference type="AlphaFoldDB" id="A0A7R7RQ39"/>
<name>A0A7R7RQ39_MYCIT</name>
<gene>
    <name evidence="1" type="ORF">MINTM018_52670</name>
</gene>
<proteinExistence type="predicted"/>
<evidence type="ECO:0000313" key="1">
    <source>
        <dbReference type="EMBL" id="BCP02498.1"/>
    </source>
</evidence>
<dbReference type="Proteomes" id="UP000595205">
    <property type="component" value="Plasmid pM018"/>
</dbReference>
<keyword evidence="1" id="KW-0614">Plasmid</keyword>